<proteinExistence type="predicted"/>
<dbReference type="Gene3D" id="2.40.50.100">
    <property type="match status" value="1"/>
</dbReference>
<dbReference type="GO" id="GO:0015562">
    <property type="term" value="F:efflux transmembrane transporter activity"/>
    <property type="evidence" value="ECO:0007669"/>
    <property type="project" value="TreeGrafter"/>
</dbReference>
<keyword evidence="1" id="KW-0812">Transmembrane</keyword>
<accession>A0A1S1YVK8</accession>
<feature type="transmembrane region" description="Helical" evidence="1">
    <location>
        <begin position="6"/>
        <end position="26"/>
    </location>
</feature>
<dbReference type="EMBL" id="JRYR02000001">
    <property type="protein sequence ID" value="OHX65056.1"/>
    <property type="molecule type" value="Genomic_DNA"/>
</dbReference>
<dbReference type="Gene3D" id="2.40.30.170">
    <property type="match status" value="1"/>
</dbReference>
<dbReference type="PANTHER" id="PTHR30469">
    <property type="entry name" value="MULTIDRUG RESISTANCE PROTEIN MDTA"/>
    <property type="match status" value="1"/>
</dbReference>
<dbReference type="Gene3D" id="1.10.287.470">
    <property type="entry name" value="Helix hairpin bin"/>
    <property type="match status" value="1"/>
</dbReference>
<dbReference type="STRING" id="915059.NH26_01160"/>
<organism evidence="2 3">
    <name type="scientific">Flammeovirga pacifica</name>
    <dbReference type="NCBI Taxonomy" id="915059"/>
    <lineage>
        <taxon>Bacteria</taxon>
        <taxon>Pseudomonadati</taxon>
        <taxon>Bacteroidota</taxon>
        <taxon>Cytophagia</taxon>
        <taxon>Cytophagales</taxon>
        <taxon>Flammeovirgaceae</taxon>
        <taxon>Flammeovirga</taxon>
    </lineage>
</organism>
<dbReference type="GO" id="GO:1990281">
    <property type="term" value="C:efflux pump complex"/>
    <property type="evidence" value="ECO:0007669"/>
    <property type="project" value="TreeGrafter"/>
</dbReference>
<name>A0A1S1YVK8_FLAPC</name>
<reference evidence="2 3" key="1">
    <citation type="journal article" date="2012" name="Int. J. Syst. Evol. Microbiol.">
        <title>Flammeovirga pacifica sp. nov., isolated from deep-sea sediment.</title>
        <authorList>
            <person name="Xu H."/>
            <person name="Fu Y."/>
            <person name="Yang N."/>
            <person name="Ding Z."/>
            <person name="Lai Q."/>
            <person name="Zeng R."/>
        </authorList>
    </citation>
    <scope>NUCLEOTIDE SEQUENCE [LARGE SCALE GENOMIC DNA]</scope>
    <source>
        <strain evidence="3">DSM 24597 / LMG 26175 / WPAGA1</strain>
    </source>
</reference>
<evidence type="ECO:0000256" key="1">
    <source>
        <dbReference type="SAM" id="Phobius"/>
    </source>
</evidence>
<sequence length="374" mass="42160">MSKKVISILGVIILIGGSAFLSFKLIENKPNPKKAIKEEKVISIKAQKVNFTDVKNDQSFHGRVNAAQTFILSSEVAGRITPTQVQLKEGNTFRRGQRLVHIFDEDMKAALKSSKSSFMNTMASTLADIKIDYKEEYQKWYDFFTSVKIDQPLPELPQINSNQERFFLASRNVITEYFAIQQSEINLNKYNVNAPFNGTFKSVRLEAGSIVSPGTEIGVISRTDVLEVVVEVEPLNAKWIKKGDKVMVKTESRVPTEIQGTVIRKSKIVDAQSQTIKVFVNIHPTTKSDIYEGQFVQVTFEGDIINNVIELPREAVMEGKYVFTVEKNALVKKEIQVIKTNHDSYFIKGLQNEDVLVEESVFNGKEGAKVNIRS</sequence>
<evidence type="ECO:0000313" key="3">
    <source>
        <dbReference type="Proteomes" id="UP000179797"/>
    </source>
</evidence>
<dbReference type="Gene3D" id="2.40.420.20">
    <property type="match status" value="1"/>
</dbReference>
<gene>
    <name evidence="2" type="ORF">NH26_01160</name>
</gene>
<dbReference type="SUPFAM" id="SSF111369">
    <property type="entry name" value="HlyD-like secretion proteins"/>
    <property type="match status" value="1"/>
</dbReference>
<dbReference type="OrthoDB" id="1114717at2"/>
<evidence type="ECO:0000313" key="2">
    <source>
        <dbReference type="EMBL" id="OHX65056.1"/>
    </source>
</evidence>
<dbReference type="RefSeq" id="WP_044226587.1">
    <property type="nucleotide sequence ID" value="NZ_JRYR02000001.1"/>
</dbReference>
<keyword evidence="3" id="KW-1185">Reference proteome</keyword>
<dbReference type="PANTHER" id="PTHR30469:SF15">
    <property type="entry name" value="HLYD FAMILY OF SECRETION PROTEINS"/>
    <property type="match status" value="1"/>
</dbReference>
<keyword evidence="1" id="KW-1133">Transmembrane helix</keyword>
<keyword evidence="1" id="KW-0472">Membrane</keyword>
<dbReference type="Proteomes" id="UP000179797">
    <property type="component" value="Unassembled WGS sequence"/>
</dbReference>
<dbReference type="AlphaFoldDB" id="A0A1S1YVK8"/>
<comment type="caution">
    <text evidence="2">The sequence shown here is derived from an EMBL/GenBank/DDBJ whole genome shotgun (WGS) entry which is preliminary data.</text>
</comment>
<protein>
    <submittedName>
        <fullName evidence="2">Uncharacterized protein</fullName>
    </submittedName>
</protein>